<reference evidence="1 2" key="1">
    <citation type="submission" date="2020-07" db="EMBL/GenBank/DDBJ databases">
        <authorList>
            <person name="Partida-Martinez L."/>
            <person name="Huntemann M."/>
            <person name="Clum A."/>
            <person name="Wang J."/>
            <person name="Palaniappan K."/>
            <person name="Ritter S."/>
            <person name="Chen I.-M."/>
            <person name="Stamatis D."/>
            <person name="Reddy T."/>
            <person name="O'Malley R."/>
            <person name="Daum C."/>
            <person name="Shapiro N."/>
            <person name="Ivanova N."/>
            <person name="Kyrpides N."/>
            <person name="Woyke T."/>
        </authorList>
    </citation>
    <scope>NUCLEOTIDE SEQUENCE [LARGE SCALE GENOMIC DNA]</scope>
    <source>
        <strain evidence="1 2">AS2.3</strain>
    </source>
</reference>
<evidence type="ECO:0000313" key="1">
    <source>
        <dbReference type="EMBL" id="NYD91074.1"/>
    </source>
</evidence>
<organism evidence="1 2">
    <name type="scientific">Sphingomonas melonis</name>
    <dbReference type="NCBI Taxonomy" id="152682"/>
    <lineage>
        <taxon>Bacteria</taxon>
        <taxon>Pseudomonadati</taxon>
        <taxon>Pseudomonadota</taxon>
        <taxon>Alphaproteobacteria</taxon>
        <taxon>Sphingomonadales</taxon>
        <taxon>Sphingomonadaceae</taxon>
        <taxon>Sphingomonas</taxon>
    </lineage>
</organism>
<comment type="caution">
    <text evidence="1">The sequence shown here is derived from an EMBL/GenBank/DDBJ whole genome shotgun (WGS) entry which is preliminary data.</text>
</comment>
<dbReference type="Proteomes" id="UP000517753">
    <property type="component" value="Unassembled WGS sequence"/>
</dbReference>
<dbReference type="RefSeq" id="WP_179509520.1">
    <property type="nucleotide sequence ID" value="NZ_JACCBY010000004.1"/>
</dbReference>
<accession>A0A7Y9FPI9</accession>
<keyword evidence="2" id="KW-1185">Reference proteome</keyword>
<protein>
    <recommendedName>
        <fullName evidence="3">Septum formation inhibitor-activating ATPase</fullName>
    </recommendedName>
</protein>
<proteinExistence type="predicted"/>
<evidence type="ECO:0008006" key="3">
    <source>
        <dbReference type="Google" id="ProtNLM"/>
    </source>
</evidence>
<sequence>MKSDALIELERLSRRASDCSIVSPAEAKTGGVDPLGLRQINFDLMNEVFPGLNNVARHIRPFTLVAWAWRRTIALASERKERLRLSAHEDFVARIEVAFAWSLLQRQGTGGIDLPGKQRIAELWGDEKVIRFGDEHWADFVKARRNSTALTAAINYGPGLRAFRILVDDAHQPGVRVPGEGTEKLLDAFEKRLTPILDHKLFNGWGPCSLKRATAEEWADVWDMDELIAAEREAMCDRLVGEVASRSRRGGFRLLTRVCEDVEEDELDEETLRPAMFDLASNELHEEVVLWRRVQVRQAFRLALEALFEWIVGQIGGGTLTTEALAQRLLKEVDVEVARARDWFSSLVERDATVVSAMAELQSCMQARQGVGAAALAALAVSVLSPKDLHDRSERRERLPIALALADVERLGEGSPAHLLAHVIESWIIAQHTYWSVGRGLADARAGGKRILRLRLVLEPGGWRVTRGKGAPSIPRPTPDRLRSAISLAREASMI</sequence>
<evidence type="ECO:0000313" key="2">
    <source>
        <dbReference type="Proteomes" id="UP000517753"/>
    </source>
</evidence>
<dbReference type="AlphaFoldDB" id="A0A7Y9FPI9"/>
<gene>
    <name evidence="1" type="ORF">HD841_002881</name>
</gene>
<dbReference type="EMBL" id="JACCBY010000004">
    <property type="protein sequence ID" value="NYD91074.1"/>
    <property type="molecule type" value="Genomic_DNA"/>
</dbReference>
<name>A0A7Y9FPI9_9SPHN</name>
<reference evidence="1 2" key="2">
    <citation type="submission" date="2020-08" db="EMBL/GenBank/DDBJ databases">
        <title>The Agave Microbiome: Exploring the role of microbial communities in plant adaptations to desert environments.</title>
        <authorList>
            <person name="Partida-Martinez L.P."/>
        </authorList>
    </citation>
    <scope>NUCLEOTIDE SEQUENCE [LARGE SCALE GENOMIC DNA]</scope>
    <source>
        <strain evidence="1 2">AS2.3</strain>
    </source>
</reference>